<feature type="compositionally biased region" description="Polar residues" evidence="1">
    <location>
        <begin position="10"/>
        <end position="27"/>
    </location>
</feature>
<sequence>MKCKRPCSTPGETNNKIQLSEDPSQMQPEKSVVKPVFFEAKLGVESLQKFLIFLICSLSSQDQKFLVWCFPQEGSIWQTKNFDEHLLKKHHLVNPKINKKVDKAQSDISKYLKNEKVLPKASINSFQFFFLTPDTYIFPVWW</sequence>
<dbReference type="VEuPathDB" id="FungiDB:VP01_4596g3"/>
<accession>A0A0L6UNJ5</accession>
<proteinExistence type="predicted"/>
<protein>
    <submittedName>
        <fullName evidence="2">Uncharacterized protein</fullName>
    </submittedName>
</protein>
<dbReference type="AlphaFoldDB" id="A0A0L6UNJ5"/>
<evidence type="ECO:0000256" key="1">
    <source>
        <dbReference type="SAM" id="MobiDB-lite"/>
    </source>
</evidence>
<gene>
    <name evidence="2" type="ORF">VP01_4596g3</name>
</gene>
<evidence type="ECO:0000313" key="2">
    <source>
        <dbReference type="EMBL" id="KNZ50113.1"/>
    </source>
</evidence>
<keyword evidence="3" id="KW-1185">Reference proteome</keyword>
<evidence type="ECO:0000313" key="3">
    <source>
        <dbReference type="Proteomes" id="UP000037035"/>
    </source>
</evidence>
<reference evidence="2 3" key="1">
    <citation type="submission" date="2015-08" db="EMBL/GenBank/DDBJ databases">
        <title>Next Generation Sequencing and Analysis of the Genome of Puccinia sorghi L Schw, the Causal Agent of Maize Common Rust.</title>
        <authorList>
            <person name="Rochi L."/>
            <person name="Burguener G."/>
            <person name="Darino M."/>
            <person name="Turjanski A."/>
            <person name="Kreff E."/>
            <person name="Dieguez M.J."/>
            <person name="Sacco F."/>
        </authorList>
    </citation>
    <scope>NUCLEOTIDE SEQUENCE [LARGE SCALE GENOMIC DNA]</scope>
    <source>
        <strain evidence="2 3">RO10H11247</strain>
    </source>
</reference>
<organism evidence="2 3">
    <name type="scientific">Puccinia sorghi</name>
    <dbReference type="NCBI Taxonomy" id="27349"/>
    <lineage>
        <taxon>Eukaryota</taxon>
        <taxon>Fungi</taxon>
        <taxon>Dikarya</taxon>
        <taxon>Basidiomycota</taxon>
        <taxon>Pucciniomycotina</taxon>
        <taxon>Pucciniomycetes</taxon>
        <taxon>Pucciniales</taxon>
        <taxon>Pucciniaceae</taxon>
        <taxon>Puccinia</taxon>
    </lineage>
</organism>
<feature type="region of interest" description="Disordered" evidence="1">
    <location>
        <begin position="1"/>
        <end position="27"/>
    </location>
</feature>
<dbReference type="EMBL" id="LAVV01009719">
    <property type="protein sequence ID" value="KNZ50113.1"/>
    <property type="molecule type" value="Genomic_DNA"/>
</dbReference>
<comment type="caution">
    <text evidence="2">The sequence shown here is derived from an EMBL/GenBank/DDBJ whole genome shotgun (WGS) entry which is preliminary data.</text>
</comment>
<name>A0A0L6UNJ5_9BASI</name>
<dbReference type="Proteomes" id="UP000037035">
    <property type="component" value="Unassembled WGS sequence"/>
</dbReference>